<dbReference type="PROSITE" id="PS50871">
    <property type="entry name" value="C1Q"/>
    <property type="match status" value="1"/>
</dbReference>
<dbReference type="EMBL" id="JBJQND010000015">
    <property type="protein sequence ID" value="KAL3852117.1"/>
    <property type="molecule type" value="Genomic_DNA"/>
</dbReference>
<name>A0ABD3USI9_SINWO</name>
<comment type="caution">
    <text evidence="6">The sequence shown here is derived from an EMBL/GenBank/DDBJ whole genome shotgun (WGS) entry which is preliminary data.</text>
</comment>
<dbReference type="PANTHER" id="PTHR22923">
    <property type="entry name" value="CEREBELLIN-RELATED"/>
    <property type="match status" value="1"/>
</dbReference>
<dbReference type="InterPro" id="IPR001073">
    <property type="entry name" value="C1q_dom"/>
</dbReference>
<dbReference type="Proteomes" id="UP001634394">
    <property type="component" value="Unassembled WGS sequence"/>
</dbReference>
<evidence type="ECO:0000256" key="4">
    <source>
        <dbReference type="SAM" id="SignalP"/>
    </source>
</evidence>
<accession>A0ABD3USI9</accession>
<keyword evidence="3 4" id="KW-0732">Signal</keyword>
<feature type="domain" description="C1q" evidence="5">
    <location>
        <begin position="76"/>
        <end position="213"/>
    </location>
</feature>
<evidence type="ECO:0000313" key="7">
    <source>
        <dbReference type="Proteomes" id="UP001634394"/>
    </source>
</evidence>
<feature type="chain" id="PRO_5044762563" description="C1q domain-containing protein" evidence="4">
    <location>
        <begin position="22"/>
        <end position="213"/>
    </location>
</feature>
<evidence type="ECO:0000256" key="2">
    <source>
        <dbReference type="ARBA" id="ARBA00022525"/>
    </source>
</evidence>
<evidence type="ECO:0000259" key="5">
    <source>
        <dbReference type="PROSITE" id="PS50871"/>
    </source>
</evidence>
<feature type="signal peptide" evidence="4">
    <location>
        <begin position="1"/>
        <end position="21"/>
    </location>
</feature>
<keyword evidence="7" id="KW-1185">Reference proteome</keyword>
<proteinExistence type="predicted"/>
<reference evidence="6 7" key="1">
    <citation type="submission" date="2024-11" db="EMBL/GenBank/DDBJ databases">
        <title>Chromosome-level genome assembly of the freshwater bivalve Anodonta woodiana.</title>
        <authorList>
            <person name="Chen X."/>
        </authorList>
    </citation>
    <scope>NUCLEOTIDE SEQUENCE [LARGE SCALE GENOMIC DNA]</scope>
    <source>
        <strain evidence="6">MN2024</strain>
        <tissue evidence="6">Gills</tissue>
    </source>
</reference>
<dbReference type="Pfam" id="PF00386">
    <property type="entry name" value="C1q"/>
    <property type="match status" value="1"/>
</dbReference>
<gene>
    <name evidence="6" type="ORF">ACJMK2_015800</name>
</gene>
<keyword evidence="2" id="KW-0964">Secreted</keyword>
<protein>
    <recommendedName>
        <fullName evidence="5">C1q domain-containing protein</fullName>
    </recommendedName>
</protein>
<dbReference type="InterPro" id="IPR008983">
    <property type="entry name" value="Tumour_necrosis_fac-like_dom"/>
</dbReference>
<dbReference type="GO" id="GO:0005576">
    <property type="term" value="C:extracellular region"/>
    <property type="evidence" value="ECO:0007669"/>
    <property type="project" value="UniProtKB-SubCell"/>
</dbReference>
<organism evidence="6 7">
    <name type="scientific">Sinanodonta woodiana</name>
    <name type="common">Chinese pond mussel</name>
    <name type="synonym">Anodonta woodiana</name>
    <dbReference type="NCBI Taxonomy" id="1069815"/>
    <lineage>
        <taxon>Eukaryota</taxon>
        <taxon>Metazoa</taxon>
        <taxon>Spiralia</taxon>
        <taxon>Lophotrochozoa</taxon>
        <taxon>Mollusca</taxon>
        <taxon>Bivalvia</taxon>
        <taxon>Autobranchia</taxon>
        <taxon>Heteroconchia</taxon>
        <taxon>Palaeoheterodonta</taxon>
        <taxon>Unionida</taxon>
        <taxon>Unionoidea</taxon>
        <taxon>Unionidae</taxon>
        <taxon>Unioninae</taxon>
        <taxon>Sinanodonta</taxon>
    </lineage>
</organism>
<sequence>MFRLAAFIAAILVYYGYPTAGQQLSTNQQELADSLLSLIADEKKLTRSLLHEADVLEMEMNELKALRQNVTCGCDPLPNPVVFSAAMQNNIPLIGIGQELIFDTVRTNIGNGYDVRHGTFTAPVNGVYEFSFSAHVEGANVIGLDLKRNGVVIARSRTSQDTNGYFNMATNTVAVELQAGDDVWIEHTTADNNLIFGRSMTAFSGQLILPYTI</sequence>
<dbReference type="SMART" id="SM00110">
    <property type="entry name" value="C1Q"/>
    <property type="match status" value="1"/>
</dbReference>
<dbReference type="SUPFAM" id="SSF49842">
    <property type="entry name" value="TNF-like"/>
    <property type="match status" value="1"/>
</dbReference>
<evidence type="ECO:0000313" key="6">
    <source>
        <dbReference type="EMBL" id="KAL3852117.1"/>
    </source>
</evidence>
<dbReference type="Gene3D" id="2.60.120.40">
    <property type="match status" value="1"/>
</dbReference>
<evidence type="ECO:0000256" key="3">
    <source>
        <dbReference type="ARBA" id="ARBA00022729"/>
    </source>
</evidence>
<dbReference type="PANTHER" id="PTHR22923:SF116">
    <property type="entry name" value="C1Q DOMAIN-CONTAINING PROTEIN"/>
    <property type="match status" value="1"/>
</dbReference>
<dbReference type="AlphaFoldDB" id="A0ABD3USI9"/>
<dbReference type="PRINTS" id="PR00007">
    <property type="entry name" value="COMPLEMNTC1Q"/>
</dbReference>
<evidence type="ECO:0000256" key="1">
    <source>
        <dbReference type="ARBA" id="ARBA00004613"/>
    </source>
</evidence>
<comment type="subcellular location">
    <subcellularLocation>
        <location evidence="1">Secreted</location>
    </subcellularLocation>
</comment>
<dbReference type="InterPro" id="IPR050822">
    <property type="entry name" value="Cerebellin_Synaptic_Org"/>
</dbReference>